<sequence>MLPWRFILSINKFSKYGIVLVAAITLATAVQTQFGQSSTKVYAEETASDANYKDYRMFYVYSADYPDEPNSGGMAGRVIKPSEPYVVDENFRAPGTYSHYDVFDDTGKHYNVGDIITVNDPLVNHKNEEDNRLYYYYYPLNSDNTSEAPANSTTPATSENPISDNDPRLNRMLYINVSSPDDPTLGWLTGEVVTPKGYIVKSAGEVEGFPYFTITGSNGKNYSVGDIITTEEPGLFGHANYEDDALYYRYYRTNPNSVSEAPANNTTPATSEAPAVSTTPATSEAPANSTTPATSETPAVSTTPATSEAPAASTAPATSETPAVSTTPTTSEAPAASTTPATSETPAVSTTPATSEAPAVSTTPATGLVPSKNIHSMNSVTSPFTQTRNAGIKSEADGKLTSHDLPKTGDTNSKVGMLGMVLVGLGLTSFVYKGRHRRS</sequence>
<evidence type="ECO:0000256" key="5">
    <source>
        <dbReference type="SAM" id="MobiDB-lite"/>
    </source>
</evidence>
<protein>
    <recommendedName>
        <fullName evidence="7">Gram-positive cocci surface proteins LPxTG domain-containing protein</fullName>
    </recommendedName>
</protein>
<dbReference type="Proteomes" id="UP000248776">
    <property type="component" value="Unassembled WGS sequence"/>
</dbReference>
<feature type="region of interest" description="Disordered" evidence="5">
    <location>
        <begin position="146"/>
        <end position="167"/>
    </location>
</feature>
<reference evidence="8 9" key="1">
    <citation type="submission" date="2017-08" db="EMBL/GenBank/DDBJ databases">
        <title>Streptococcus salivarius strain HS0302 Genome.</title>
        <authorList>
            <person name="Smith J."/>
            <person name="Deng P."/>
            <person name="Geng M."/>
        </authorList>
    </citation>
    <scope>NUCLEOTIDE SEQUENCE [LARGE SCALE GENOMIC DNA]</scope>
    <source>
        <strain evidence="8 9">HS0302</strain>
    </source>
</reference>
<evidence type="ECO:0000256" key="4">
    <source>
        <dbReference type="ARBA" id="ARBA00023088"/>
    </source>
</evidence>
<feature type="transmembrane region" description="Helical" evidence="6">
    <location>
        <begin position="415"/>
        <end position="432"/>
    </location>
</feature>
<keyword evidence="6" id="KW-0472">Membrane</keyword>
<accession>A0AA45CRN2</accession>
<feature type="compositionally biased region" description="Basic and acidic residues" evidence="5">
    <location>
        <begin position="395"/>
        <end position="407"/>
    </location>
</feature>
<keyword evidence="4" id="KW-0572">Peptidoglycan-anchor</keyword>
<keyword evidence="6" id="KW-0812">Transmembrane</keyword>
<dbReference type="InterPro" id="IPR019931">
    <property type="entry name" value="LPXTG_anchor"/>
</dbReference>
<evidence type="ECO:0000313" key="9">
    <source>
        <dbReference type="Proteomes" id="UP000248776"/>
    </source>
</evidence>
<evidence type="ECO:0000256" key="2">
    <source>
        <dbReference type="ARBA" id="ARBA00022525"/>
    </source>
</evidence>
<evidence type="ECO:0000256" key="1">
    <source>
        <dbReference type="ARBA" id="ARBA00022512"/>
    </source>
</evidence>
<name>A0AA45CRN2_STRSL</name>
<evidence type="ECO:0000259" key="7">
    <source>
        <dbReference type="PROSITE" id="PS50847"/>
    </source>
</evidence>
<dbReference type="PROSITE" id="PS50847">
    <property type="entry name" value="GRAM_POS_ANCHORING"/>
    <property type="match status" value="1"/>
</dbReference>
<evidence type="ECO:0000313" key="8">
    <source>
        <dbReference type="EMBL" id="PZD55795.1"/>
    </source>
</evidence>
<feature type="compositionally biased region" description="Polar residues" evidence="5">
    <location>
        <begin position="146"/>
        <end position="163"/>
    </location>
</feature>
<dbReference type="AlphaFoldDB" id="A0AA45CRN2"/>
<feature type="compositionally biased region" description="Low complexity" evidence="5">
    <location>
        <begin position="266"/>
        <end position="366"/>
    </location>
</feature>
<feature type="region of interest" description="Disordered" evidence="5">
    <location>
        <begin position="258"/>
        <end position="387"/>
    </location>
</feature>
<feature type="region of interest" description="Disordered" evidence="5">
    <location>
        <begin position="395"/>
        <end position="414"/>
    </location>
</feature>
<proteinExistence type="predicted"/>
<keyword evidence="2" id="KW-0964">Secreted</keyword>
<comment type="caution">
    <text evidence="8">The sequence shown here is derived from an EMBL/GenBank/DDBJ whole genome shotgun (WGS) entry which is preliminary data.</text>
</comment>
<feature type="domain" description="Gram-positive cocci surface proteins LPxTG" evidence="7">
    <location>
        <begin position="405"/>
        <end position="439"/>
    </location>
</feature>
<dbReference type="EMBL" id="NSIW01000018">
    <property type="protein sequence ID" value="PZD55795.1"/>
    <property type="molecule type" value="Genomic_DNA"/>
</dbReference>
<evidence type="ECO:0000256" key="3">
    <source>
        <dbReference type="ARBA" id="ARBA00022729"/>
    </source>
</evidence>
<evidence type="ECO:0000256" key="6">
    <source>
        <dbReference type="SAM" id="Phobius"/>
    </source>
</evidence>
<organism evidence="8 9">
    <name type="scientific">Streptococcus salivarius</name>
    <dbReference type="NCBI Taxonomy" id="1304"/>
    <lineage>
        <taxon>Bacteria</taxon>
        <taxon>Bacillati</taxon>
        <taxon>Bacillota</taxon>
        <taxon>Bacilli</taxon>
        <taxon>Lactobacillales</taxon>
        <taxon>Streptococcaceae</taxon>
        <taxon>Streptococcus</taxon>
    </lineage>
</organism>
<dbReference type="NCBIfam" id="TIGR01167">
    <property type="entry name" value="LPXTG_anchor"/>
    <property type="match status" value="1"/>
</dbReference>
<keyword evidence="6" id="KW-1133">Transmembrane helix</keyword>
<keyword evidence="1" id="KW-0134">Cell wall</keyword>
<feature type="compositionally biased region" description="Polar residues" evidence="5">
    <location>
        <begin position="373"/>
        <end position="387"/>
    </location>
</feature>
<gene>
    <name evidence="8" type="ORF">CKU37_08830</name>
</gene>
<keyword evidence="3" id="KW-0732">Signal</keyword>